<dbReference type="AlphaFoldDB" id="A0A1X0WN29"/>
<dbReference type="GO" id="GO:0004386">
    <property type="term" value="F:helicase activity"/>
    <property type="evidence" value="ECO:0007669"/>
    <property type="project" value="UniProtKB-KW"/>
</dbReference>
<gene>
    <name evidence="2" type="ORF">ATE34_10660</name>
</gene>
<evidence type="ECO:0000259" key="1">
    <source>
        <dbReference type="Pfam" id="PF05272"/>
    </source>
</evidence>
<feature type="domain" description="Virulence-associated protein E-like" evidence="1">
    <location>
        <begin position="135"/>
        <end position="345"/>
    </location>
</feature>
<evidence type="ECO:0000313" key="3">
    <source>
        <dbReference type="Proteomes" id="UP000192428"/>
    </source>
</evidence>
<dbReference type="PANTHER" id="PTHR34985">
    <property type="entry name" value="SLR0554 PROTEIN"/>
    <property type="match status" value="1"/>
</dbReference>
<dbReference type="RefSeq" id="WP_084911580.1">
    <property type="nucleotide sequence ID" value="NZ_LNVF01000007.1"/>
</dbReference>
<evidence type="ECO:0000313" key="2">
    <source>
        <dbReference type="EMBL" id="ORJ28164.1"/>
    </source>
</evidence>
<proteinExistence type="predicted"/>
<keyword evidence="2" id="KW-0067">ATP-binding</keyword>
<dbReference type="Proteomes" id="UP000192428">
    <property type="component" value="Unassembled WGS sequence"/>
</dbReference>
<accession>A0A1X0WN29</accession>
<dbReference type="PANTHER" id="PTHR34985:SF1">
    <property type="entry name" value="SLR0554 PROTEIN"/>
    <property type="match status" value="1"/>
</dbReference>
<comment type="caution">
    <text evidence="2">The sequence shown here is derived from an EMBL/GenBank/DDBJ whole genome shotgun (WGS) entry which is preliminary data.</text>
</comment>
<keyword evidence="2" id="KW-0347">Helicase</keyword>
<dbReference type="InterPro" id="IPR027417">
    <property type="entry name" value="P-loop_NTPase"/>
</dbReference>
<dbReference type="EMBL" id="LNVF01000007">
    <property type="protein sequence ID" value="ORJ28164.1"/>
    <property type="molecule type" value="Genomic_DNA"/>
</dbReference>
<dbReference type="InterPro" id="IPR007936">
    <property type="entry name" value="VapE-like_dom"/>
</dbReference>
<sequence length="466" mass="54353">MAIIGDVTNISIKQFSRRKKKILNEEGEQIEIESIVADSPRNVLLAMKSDNKLNDFLRHNEFTGEHEIVEDVKLDAIQLRKGQLPSAFESYLSVYLENHFKTVFKAGALRDGIEAFFAEKTYNPVKEYMENAYESWDHKERLAQVFQTWLGAEDSIFVQKIAVMFFAGAVSKVFNPWVKFDYTLDLVGGQGAGKTTFLQKIAVDWYTDSAKDFMDKDNYEIMLKSLIVNDDEMVASRKTTFDELKAFVTKTELSFRRSYGRRSEKFPKNFVIARTSNKIEYLGDKTGERRFLPVLVDAGQQFVKPFDMTDHDVLQLWGEAVAIYKKGFILTFDDEFENELAVYKERFTYKDEAESQVYDYLEMLVPEEWEDFSVSQQYQYTWCYFNDGSYRNESGLLYEGVKLQSSVSAKQILKNVFDIDSARGEKIARKIKLIMDNNQDWEYKIKKVKGKTLRAYFRKNMQTEVM</sequence>
<name>A0A1X0WN29_STROR</name>
<keyword evidence="2" id="KW-0547">Nucleotide-binding</keyword>
<organism evidence="2 3">
    <name type="scientific">Streptococcus oralis subsp. tigurinus</name>
    <dbReference type="NCBI Taxonomy" id="1077464"/>
    <lineage>
        <taxon>Bacteria</taxon>
        <taxon>Bacillati</taxon>
        <taxon>Bacillota</taxon>
        <taxon>Bacilli</taxon>
        <taxon>Lactobacillales</taxon>
        <taxon>Streptococcaceae</taxon>
        <taxon>Streptococcus</taxon>
    </lineage>
</organism>
<dbReference type="SUPFAM" id="SSF52540">
    <property type="entry name" value="P-loop containing nucleoside triphosphate hydrolases"/>
    <property type="match status" value="1"/>
</dbReference>
<dbReference type="Pfam" id="PF05272">
    <property type="entry name" value="VapE-like_dom"/>
    <property type="match status" value="1"/>
</dbReference>
<protein>
    <submittedName>
        <fullName evidence="2">Helicase</fullName>
    </submittedName>
</protein>
<keyword evidence="2" id="KW-0378">Hydrolase</keyword>
<reference evidence="2 3" key="1">
    <citation type="journal article" date="2016" name="PLoS ONE">
        <title>Comparative Genomics Analysis of Streptococcus tigurinus Strains Identifies Genetic Elements Specifically and Uniquely Present in Highly Virulent Strains.</title>
        <authorList>
            <person name="Diene S.M."/>
            <person name="Francois P."/>
            <person name="Zbinden A."/>
            <person name="Entenza J.M."/>
            <person name="Resch G."/>
        </authorList>
    </citation>
    <scope>NUCLEOTIDE SEQUENCE [LARGE SCALE GENOMIC DNA]</scope>
    <source>
        <strain evidence="2 3">AZ_8</strain>
    </source>
</reference>